<protein>
    <recommendedName>
        <fullName evidence="3">PRC-barrel domain-containing protein</fullName>
    </recommendedName>
</protein>
<dbReference type="Proteomes" id="UP001500002">
    <property type="component" value="Unassembled WGS sequence"/>
</dbReference>
<organism evidence="1 2">
    <name type="scientific">Agromyces neolithicus</name>
    <dbReference type="NCBI Taxonomy" id="269420"/>
    <lineage>
        <taxon>Bacteria</taxon>
        <taxon>Bacillati</taxon>
        <taxon>Actinomycetota</taxon>
        <taxon>Actinomycetes</taxon>
        <taxon>Micrococcales</taxon>
        <taxon>Microbacteriaceae</taxon>
        <taxon>Agromyces</taxon>
    </lineage>
</organism>
<dbReference type="EMBL" id="BAAANJ010000016">
    <property type="protein sequence ID" value="GAA1818307.1"/>
    <property type="molecule type" value="Genomic_DNA"/>
</dbReference>
<sequence>MSPLELDALVDQVVAEESEALHESFAGGAEFAVTRMESPRHRVLHRLECTVLEPALDRRAIWTDARRTRLAADRRYRLAMPTLLTREAAQQLSEVRACKICWPNIHRRDPAPLRRLRALGLRETHVGRVLSTESGESLGSINRVAASTGADLFGRSSEAIEVVTSSRAYFYEPAEHVYLWNLPTDAEVIERKTRLFRRLGSALMPVR</sequence>
<accession>A0ABN2MB22</accession>
<evidence type="ECO:0008006" key="3">
    <source>
        <dbReference type="Google" id="ProtNLM"/>
    </source>
</evidence>
<comment type="caution">
    <text evidence="1">The sequence shown here is derived from an EMBL/GenBank/DDBJ whole genome shotgun (WGS) entry which is preliminary data.</text>
</comment>
<proteinExistence type="predicted"/>
<keyword evidence="2" id="KW-1185">Reference proteome</keyword>
<gene>
    <name evidence="1" type="ORF">GCM10009749_30640</name>
</gene>
<dbReference type="RefSeq" id="WP_344297197.1">
    <property type="nucleotide sequence ID" value="NZ_BAAANJ010000016.1"/>
</dbReference>
<name>A0ABN2MB22_9MICO</name>
<evidence type="ECO:0000313" key="2">
    <source>
        <dbReference type="Proteomes" id="UP001500002"/>
    </source>
</evidence>
<evidence type="ECO:0000313" key="1">
    <source>
        <dbReference type="EMBL" id="GAA1818307.1"/>
    </source>
</evidence>
<reference evidence="1 2" key="1">
    <citation type="journal article" date="2019" name="Int. J. Syst. Evol. Microbiol.">
        <title>The Global Catalogue of Microorganisms (GCM) 10K type strain sequencing project: providing services to taxonomists for standard genome sequencing and annotation.</title>
        <authorList>
            <consortium name="The Broad Institute Genomics Platform"/>
            <consortium name="The Broad Institute Genome Sequencing Center for Infectious Disease"/>
            <person name="Wu L."/>
            <person name="Ma J."/>
        </authorList>
    </citation>
    <scope>NUCLEOTIDE SEQUENCE [LARGE SCALE GENOMIC DNA]</scope>
    <source>
        <strain evidence="1 2">JCM 14322</strain>
    </source>
</reference>